<evidence type="ECO:0000256" key="3">
    <source>
        <dbReference type="ARBA" id="ARBA00022801"/>
    </source>
</evidence>
<dbReference type="InterPro" id="IPR000639">
    <property type="entry name" value="Epox_hydrolase-like"/>
</dbReference>
<dbReference type="InterPro" id="IPR029058">
    <property type="entry name" value="AB_hydrolase_fold"/>
</dbReference>
<dbReference type="AlphaFoldDB" id="H5XCH6"/>
<protein>
    <submittedName>
        <fullName evidence="6">Putative hydrolase or acyltransferase of alpha/beta superfamily</fullName>
    </submittedName>
</protein>
<dbReference type="eggNOG" id="COG0596">
    <property type="taxonomic scope" value="Bacteria"/>
</dbReference>
<dbReference type="RefSeq" id="WP_005454608.1">
    <property type="nucleotide sequence ID" value="NZ_CM001440.1"/>
</dbReference>
<evidence type="ECO:0000313" key="7">
    <source>
        <dbReference type="Proteomes" id="UP000002791"/>
    </source>
</evidence>
<evidence type="ECO:0000259" key="5">
    <source>
        <dbReference type="Pfam" id="PF06441"/>
    </source>
</evidence>
<comment type="similarity">
    <text evidence="1">Belongs to the peptidase S33 family.</text>
</comment>
<feature type="active site" description="Proton acceptor" evidence="4">
    <location>
        <position position="363"/>
    </location>
</feature>
<gene>
    <name evidence="6" type="ORF">SaccyDRAFT_1282</name>
</gene>
<reference evidence="6 7" key="1">
    <citation type="submission" date="2011-11" db="EMBL/GenBank/DDBJ databases">
        <title>The Noncontiguous Finished sequence of Saccharomonospora cyanea NA-134.</title>
        <authorList>
            <consortium name="US DOE Joint Genome Institute"/>
            <person name="Lucas S."/>
            <person name="Han J."/>
            <person name="Lapidus A."/>
            <person name="Cheng J.-F."/>
            <person name="Goodwin L."/>
            <person name="Pitluck S."/>
            <person name="Peters L."/>
            <person name="Ovchinnikova G."/>
            <person name="Lu M."/>
            <person name="Detter J.C."/>
            <person name="Han C."/>
            <person name="Tapia R."/>
            <person name="Land M."/>
            <person name="Hauser L."/>
            <person name="Kyrpides N."/>
            <person name="Ivanova N."/>
            <person name="Pagani I."/>
            <person name="Brambilla E.-M."/>
            <person name="Klenk H.-P."/>
            <person name="Woyke T."/>
        </authorList>
    </citation>
    <scope>NUCLEOTIDE SEQUENCE [LARGE SCALE GENOMIC DNA]</scope>
    <source>
        <strain evidence="6 7">NA-134</strain>
    </source>
</reference>
<dbReference type="GO" id="GO:0004301">
    <property type="term" value="F:epoxide hydrolase activity"/>
    <property type="evidence" value="ECO:0007669"/>
    <property type="project" value="TreeGrafter"/>
</dbReference>
<name>H5XCH6_9PSEU</name>
<keyword evidence="6" id="KW-0808">Transferase</keyword>
<dbReference type="STRING" id="882082.SaccyDRAFT_1282"/>
<evidence type="ECO:0000256" key="4">
    <source>
        <dbReference type="PIRSR" id="PIRSR001112-1"/>
    </source>
</evidence>
<dbReference type="HOGENOM" id="CLU_019414_0_1_11"/>
<feature type="domain" description="Epoxide hydrolase N-terminal" evidence="5">
    <location>
        <begin position="4"/>
        <end position="109"/>
    </location>
</feature>
<dbReference type="PRINTS" id="PR00412">
    <property type="entry name" value="EPOXHYDRLASE"/>
</dbReference>
<dbReference type="InterPro" id="IPR016292">
    <property type="entry name" value="Epoxide_hydrolase"/>
</dbReference>
<dbReference type="InterPro" id="IPR010497">
    <property type="entry name" value="Epoxide_hydro_N"/>
</dbReference>
<organism evidence="6 7">
    <name type="scientific">Saccharomonospora cyanea NA-134</name>
    <dbReference type="NCBI Taxonomy" id="882082"/>
    <lineage>
        <taxon>Bacteria</taxon>
        <taxon>Bacillati</taxon>
        <taxon>Actinomycetota</taxon>
        <taxon>Actinomycetes</taxon>
        <taxon>Pseudonocardiales</taxon>
        <taxon>Pseudonocardiaceae</taxon>
        <taxon>Saccharomonospora</taxon>
    </lineage>
</organism>
<dbReference type="PANTHER" id="PTHR21661">
    <property type="entry name" value="EPOXIDE HYDROLASE 1-RELATED"/>
    <property type="match status" value="1"/>
</dbReference>
<dbReference type="PIRSF" id="PIRSF001112">
    <property type="entry name" value="Epoxide_hydrolase"/>
    <property type="match status" value="1"/>
</dbReference>
<evidence type="ECO:0000256" key="2">
    <source>
        <dbReference type="ARBA" id="ARBA00022797"/>
    </source>
</evidence>
<feature type="active site" description="Proton donor" evidence="4">
    <location>
        <position position="305"/>
    </location>
</feature>
<dbReference type="Proteomes" id="UP000002791">
    <property type="component" value="Chromosome"/>
</dbReference>
<evidence type="ECO:0000256" key="1">
    <source>
        <dbReference type="ARBA" id="ARBA00010088"/>
    </source>
</evidence>
<dbReference type="PANTHER" id="PTHR21661:SF35">
    <property type="entry name" value="EPOXIDE HYDROLASE"/>
    <property type="match status" value="1"/>
</dbReference>
<dbReference type="GO" id="GO:0016746">
    <property type="term" value="F:acyltransferase activity"/>
    <property type="evidence" value="ECO:0007669"/>
    <property type="project" value="UniProtKB-KW"/>
</dbReference>
<keyword evidence="7" id="KW-1185">Reference proteome</keyword>
<proteinExistence type="inferred from homology"/>
<dbReference type="GO" id="GO:0097176">
    <property type="term" value="P:epoxide metabolic process"/>
    <property type="evidence" value="ECO:0007669"/>
    <property type="project" value="TreeGrafter"/>
</dbReference>
<keyword evidence="3 6" id="KW-0378">Hydrolase</keyword>
<dbReference type="OrthoDB" id="27092at2"/>
<accession>H5XCH6</accession>
<dbReference type="EMBL" id="CM001440">
    <property type="protein sequence ID" value="EHR60191.1"/>
    <property type="molecule type" value="Genomic_DNA"/>
</dbReference>
<dbReference type="Gene3D" id="3.40.50.1820">
    <property type="entry name" value="alpha/beta hydrolase"/>
    <property type="match status" value="1"/>
</dbReference>
<keyword evidence="2" id="KW-0058">Aromatic hydrocarbons catabolism</keyword>
<dbReference type="Pfam" id="PF06441">
    <property type="entry name" value="EHN"/>
    <property type="match status" value="1"/>
</dbReference>
<sequence length="385" mass="43208">MTHPRPFHLDVSESELADLRRRLRATRWPDPEPVDDWSQGVPLAYLRELCGYWADEYDARRVERRLGALPQYLVNLGGADVHVVHVRSPHPEALPLVLTNGWPSSLVEYLDVIGPLTDPTAYGGSASDAFHVVCPTLPGYGFSGKPGRTGWGIERIAAAWSRLMTVLGYDRYGAHGSDWGTSVTTLLALHDTERLCGIHLSPPLAAPDPATFDDLTDAERAALDALGHAKEWEDGYSVQQSTRPQTIGYSLTDSPSGLAAWIVEKFHSWSDCAGHPENAVPRDVLLDNLMMYWLPRTGASSARLYWESIRRVQAWFTESTDDLVVVPTGCTLYPKETPRPSRRWAERRYPNIVHWSEPEAGGHFAALEQPETFVRELREFFRLVR</sequence>
<evidence type="ECO:0000313" key="6">
    <source>
        <dbReference type="EMBL" id="EHR60191.1"/>
    </source>
</evidence>
<keyword evidence="6" id="KW-0012">Acyltransferase</keyword>
<dbReference type="SUPFAM" id="SSF53474">
    <property type="entry name" value="alpha/beta-Hydrolases"/>
    <property type="match status" value="1"/>
</dbReference>
<feature type="active site" description="Nucleophile" evidence="4">
    <location>
        <position position="178"/>
    </location>
</feature>